<proteinExistence type="inferred from homology"/>
<gene>
    <name evidence="4" type="ORF">PBIL07802_LOCUS13806</name>
</gene>
<organism evidence="4">
    <name type="scientific">Palpitomonas bilix</name>
    <dbReference type="NCBI Taxonomy" id="652834"/>
    <lineage>
        <taxon>Eukaryota</taxon>
        <taxon>Eukaryota incertae sedis</taxon>
    </lineage>
</organism>
<reference evidence="4" key="1">
    <citation type="submission" date="2021-01" db="EMBL/GenBank/DDBJ databases">
        <authorList>
            <person name="Corre E."/>
            <person name="Pelletier E."/>
            <person name="Niang G."/>
            <person name="Scheremetjew M."/>
            <person name="Finn R."/>
            <person name="Kale V."/>
            <person name="Holt S."/>
            <person name="Cochrane G."/>
            <person name="Meng A."/>
            <person name="Brown T."/>
            <person name="Cohen L."/>
        </authorList>
    </citation>
    <scope>NUCLEOTIDE SEQUENCE</scope>
    <source>
        <strain evidence="4">NIES-2562</strain>
    </source>
</reference>
<evidence type="ECO:0000259" key="3">
    <source>
        <dbReference type="Pfam" id="PF25567"/>
    </source>
</evidence>
<dbReference type="InterPro" id="IPR011989">
    <property type="entry name" value="ARM-like"/>
</dbReference>
<dbReference type="InterPro" id="IPR016024">
    <property type="entry name" value="ARM-type_fold"/>
</dbReference>
<dbReference type="SUPFAM" id="SSF48371">
    <property type="entry name" value="ARM repeat"/>
    <property type="match status" value="1"/>
</dbReference>
<dbReference type="InterPro" id="IPR052616">
    <property type="entry name" value="SYO1-like"/>
</dbReference>
<feature type="region of interest" description="Disordered" evidence="2">
    <location>
        <begin position="1"/>
        <end position="24"/>
    </location>
</feature>
<accession>A0A7S3G8U8</accession>
<dbReference type="GO" id="GO:0006606">
    <property type="term" value="P:protein import into nucleus"/>
    <property type="evidence" value="ECO:0007669"/>
    <property type="project" value="TreeGrafter"/>
</dbReference>
<feature type="domain" description="SYO1-like TPR repeats" evidence="3">
    <location>
        <begin position="357"/>
        <end position="601"/>
    </location>
</feature>
<sequence>MGKAKKRSGKDVRHNPISRPPVQLPEDISQSIKIELPKNSLFAKLAGTDDEERRRAALTLVAACETREERREVLSLNGVEATVDKLDDAIDDVRLACVGALRNLISDEDEVYCDRLLAADGVGKTLTLFRKEMEVVTSTPVEKQTDEVIGVHMQTAEHCLLLLCSMCEVSQAAVEETTASNAPLLLTSNFESLLRLSPSLALAAAQFLLVISEDNDSVKAQFSADTLRGVVFGGSVDDATRVTLASTMVNVMDRGDIAVVVQPILDIIEKCLQTSVTAIASDVRAIEGDKAAVLRQMFGISHRTLELLANMLVATDIIVEDGEDGWEEGEDEEGGDESANVDEAVDDAVTEAIIARLLSSTLADSVLTLAVHTEERVSAIVQSVPTLDFVSELGEATVCKACDVMGNFGQSGVTSEAMAALLQRFRGELSTIVSRSFSSQQAMVLDASLRSLFGVYKSLIQVHRESSRPSDEFLKMLAGVVTTSDAPDGAREAACALLGSLASSFQEEGILRGTLTAFSTALPAAPLAVATEVLDALFDAFAEDDFNHLLGEAGSIPALEQYVPHFKTLIQQGRKAVDAELIARAKDAHLNLRRFIKYKKSHM</sequence>
<dbReference type="GO" id="GO:0042273">
    <property type="term" value="P:ribosomal large subunit biogenesis"/>
    <property type="evidence" value="ECO:0007669"/>
    <property type="project" value="TreeGrafter"/>
</dbReference>
<dbReference type="Pfam" id="PF25567">
    <property type="entry name" value="TPR_SYO1"/>
    <property type="match status" value="1"/>
</dbReference>
<dbReference type="PANTHER" id="PTHR13347:SF1">
    <property type="entry name" value="HEAT REPEAT-CONTAINING PROTEIN 3"/>
    <property type="match status" value="1"/>
</dbReference>
<dbReference type="PANTHER" id="PTHR13347">
    <property type="entry name" value="HEAT REPEAT-CONTAINING PROTEIN 3"/>
    <property type="match status" value="1"/>
</dbReference>
<protein>
    <recommendedName>
        <fullName evidence="3">SYO1-like TPR repeats domain-containing protein</fullName>
    </recommendedName>
</protein>
<evidence type="ECO:0000313" key="4">
    <source>
        <dbReference type="EMBL" id="CAE0251582.1"/>
    </source>
</evidence>
<evidence type="ECO:0000256" key="1">
    <source>
        <dbReference type="ARBA" id="ARBA00049983"/>
    </source>
</evidence>
<dbReference type="InterPro" id="IPR057990">
    <property type="entry name" value="TPR_SYO1"/>
</dbReference>
<dbReference type="GO" id="GO:0051082">
    <property type="term" value="F:unfolded protein binding"/>
    <property type="evidence" value="ECO:0007669"/>
    <property type="project" value="TreeGrafter"/>
</dbReference>
<dbReference type="EMBL" id="HBIB01021290">
    <property type="protein sequence ID" value="CAE0251582.1"/>
    <property type="molecule type" value="Transcribed_RNA"/>
</dbReference>
<dbReference type="AlphaFoldDB" id="A0A7S3G8U8"/>
<comment type="similarity">
    <text evidence="1">Belongs to the nuclear import and ribosome assembly adapter family.</text>
</comment>
<dbReference type="Gene3D" id="1.25.10.10">
    <property type="entry name" value="Leucine-rich Repeat Variant"/>
    <property type="match status" value="1"/>
</dbReference>
<name>A0A7S3G8U8_9EUKA</name>
<evidence type="ECO:0000256" key="2">
    <source>
        <dbReference type="SAM" id="MobiDB-lite"/>
    </source>
</evidence>